<dbReference type="Gene3D" id="1.10.150.20">
    <property type="entry name" value="5' to 3' exonuclease, C-terminal subdomain"/>
    <property type="match status" value="1"/>
</dbReference>
<dbReference type="InterPro" id="IPR010994">
    <property type="entry name" value="RuvA_2-like"/>
</dbReference>
<dbReference type="EMBL" id="UINC01016525">
    <property type="protein sequence ID" value="SVA68735.1"/>
    <property type="molecule type" value="Genomic_DNA"/>
</dbReference>
<reference evidence="2" key="1">
    <citation type="submission" date="2018-05" db="EMBL/GenBank/DDBJ databases">
        <authorList>
            <person name="Lanie J.A."/>
            <person name="Ng W.-L."/>
            <person name="Kazmierczak K.M."/>
            <person name="Andrzejewski T.M."/>
            <person name="Davidsen T.M."/>
            <person name="Wayne K.J."/>
            <person name="Tettelin H."/>
            <person name="Glass J.I."/>
            <person name="Rusch D."/>
            <person name="Podicherti R."/>
            <person name="Tsui H.-C.T."/>
            <person name="Winkler M.E."/>
        </authorList>
    </citation>
    <scope>NUCLEOTIDE SEQUENCE</scope>
</reference>
<feature type="region of interest" description="Disordered" evidence="1">
    <location>
        <begin position="59"/>
        <end position="92"/>
    </location>
</feature>
<evidence type="ECO:0000313" key="2">
    <source>
        <dbReference type="EMBL" id="SVA68735.1"/>
    </source>
</evidence>
<protein>
    <recommendedName>
        <fullName evidence="3">RecD helicase-like helix-hairpin-helix domain-containing protein</fullName>
    </recommendedName>
</protein>
<organism evidence="2">
    <name type="scientific">marine metagenome</name>
    <dbReference type="NCBI Taxonomy" id="408172"/>
    <lineage>
        <taxon>unclassified sequences</taxon>
        <taxon>metagenomes</taxon>
        <taxon>ecological metagenomes</taxon>
    </lineage>
</organism>
<gene>
    <name evidence="2" type="ORF">METZ01_LOCUS121589</name>
</gene>
<dbReference type="SUPFAM" id="SSF47781">
    <property type="entry name" value="RuvA domain 2-like"/>
    <property type="match status" value="1"/>
</dbReference>
<accession>A0A381XVK3</accession>
<feature type="compositionally biased region" description="Basic residues" evidence="1">
    <location>
        <begin position="81"/>
        <end position="92"/>
    </location>
</feature>
<feature type="non-terminal residue" evidence="2">
    <location>
        <position position="1"/>
    </location>
</feature>
<sequence>IVRYLTHRYRGVGEKTAKTLVERFGSELFAILQNDPAAVSRVVPANRAEQVLEAWGADYDRRTASNATTTGGTGDGGKSSSSRHRSRSRGRT</sequence>
<dbReference type="AlphaFoldDB" id="A0A381XVK3"/>
<evidence type="ECO:0008006" key="3">
    <source>
        <dbReference type="Google" id="ProtNLM"/>
    </source>
</evidence>
<proteinExistence type="predicted"/>
<evidence type="ECO:0000256" key="1">
    <source>
        <dbReference type="SAM" id="MobiDB-lite"/>
    </source>
</evidence>
<name>A0A381XVK3_9ZZZZ</name>